<organism evidence="1 2">
    <name type="scientific">Plutella xylostella</name>
    <name type="common">Diamondback moth</name>
    <name type="synonym">Plutella maculipennis</name>
    <dbReference type="NCBI Taxonomy" id="51655"/>
    <lineage>
        <taxon>Eukaryota</taxon>
        <taxon>Metazoa</taxon>
        <taxon>Ecdysozoa</taxon>
        <taxon>Arthropoda</taxon>
        <taxon>Hexapoda</taxon>
        <taxon>Insecta</taxon>
        <taxon>Pterygota</taxon>
        <taxon>Neoptera</taxon>
        <taxon>Endopterygota</taxon>
        <taxon>Lepidoptera</taxon>
        <taxon>Glossata</taxon>
        <taxon>Ditrysia</taxon>
        <taxon>Yponomeutoidea</taxon>
        <taxon>Plutellidae</taxon>
        <taxon>Plutella</taxon>
    </lineage>
</organism>
<accession>A0A8S4FXI3</accession>
<dbReference type="Proteomes" id="UP000653454">
    <property type="component" value="Unassembled WGS sequence"/>
</dbReference>
<comment type="caution">
    <text evidence="1">The sequence shown here is derived from an EMBL/GenBank/DDBJ whole genome shotgun (WGS) entry which is preliminary data.</text>
</comment>
<protein>
    <submittedName>
        <fullName evidence="1">(diamondback moth) hypothetical protein</fullName>
    </submittedName>
</protein>
<evidence type="ECO:0000313" key="1">
    <source>
        <dbReference type="EMBL" id="CAG9132986.1"/>
    </source>
</evidence>
<sequence length="71" mass="8118">MSPIYNDNMFLAISTIMNNHTCAAIAMLFERCERPSKVDTELAETRWPFSVTSRSRKMAAGISNYILMWSP</sequence>
<proteinExistence type="predicted"/>
<dbReference type="AlphaFoldDB" id="A0A8S4FXI3"/>
<gene>
    <name evidence="1" type="ORF">PLXY2_LOCUS11187</name>
</gene>
<reference evidence="1" key="1">
    <citation type="submission" date="2020-11" db="EMBL/GenBank/DDBJ databases">
        <authorList>
            <person name="Whiteford S."/>
        </authorList>
    </citation>
    <scope>NUCLEOTIDE SEQUENCE</scope>
</reference>
<dbReference type="EMBL" id="CAJHNJ030000055">
    <property type="protein sequence ID" value="CAG9132986.1"/>
    <property type="molecule type" value="Genomic_DNA"/>
</dbReference>
<name>A0A8S4FXI3_PLUXY</name>
<keyword evidence="2" id="KW-1185">Reference proteome</keyword>
<evidence type="ECO:0000313" key="2">
    <source>
        <dbReference type="Proteomes" id="UP000653454"/>
    </source>
</evidence>